<keyword evidence="1" id="KW-0175">Coiled coil</keyword>
<keyword evidence="3" id="KW-1185">Reference proteome</keyword>
<evidence type="ECO:0000313" key="2">
    <source>
        <dbReference type="EMBL" id="MDI2090787.1"/>
    </source>
</evidence>
<accession>A0ABT6Q0Z7</accession>
<dbReference type="RefSeq" id="WP_281447909.1">
    <property type="nucleotide sequence ID" value="NZ_JASBAO010000001.1"/>
</dbReference>
<sequence>MNINITPRLIDLTYEALLKSYWRKEALKKFLISSHISSSFIATWLHEERKRDFLDRLFDRLQQAEKGKAVISHMAHSLSEQSTFPDLRYWEDSDLKIQAAHKAIQELKSYLKQLNEQATSEKERLEIQKQARIEKERIQRSQTDKHKLQQGFEALQSQIGTQEGGYAFEK</sequence>
<evidence type="ECO:0000313" key="3">
    <source>
        <dbReference type="Proteomes" id="UP001431634"/>
    </source>
</evidence>
<evidence type="ECO:0008006" key="4">
    <source>
        <dbReference type="Google" id="ProtNLM"/>
    </source>
</evidence>
<protein>
    <recommendedName>
        <fullName evidence="4">KfrA N-terminal DNA-binding domain-containing protein</fullName>
    </recommendedName>
</protein>
<comment type="caution">
    <text evidence="2">The sequence shown here is derived from an EMBL/GenBank/DDBJ whole genome shotgun (WGS) entry which is preliminary data.</text>
</comment>
<dbReference type="EMBL" id="JASBAO010000001">
    <property type="protein sequence ID" value="MDI2090787.1"/>
    <property type="molecule type" value="Genomic_DNA"/>
</dbReference>
<feature type="coiled-coil region" evidence="1">
    <location>
        <begin position="97"/>
        <end position="135"/>
    </location>
</feature>
<reference evidence="2" key="1">
    <citation type="submission" date="2023-05" db="EMBL/GenBank/DDBJ databases">
        <title>Whole genome sequence of Commensalibacter sp.</title>
        <authorList>
            <person name="Charoenyingcharoen P."/>
            <person name="Yukphan P."/>
        </authorList>
    </citation>
    <scope>NUCLEOTIDE SEQUENCE</scope>
    <source>
        <strain evidence="2">TBRC 16381</strain>
    </source>
</reference>
<proteinExistence type="predicted"/>
<dbReference type="Proteomes" id="UP001431634">
    <property type="component" value="Unassembled WGS sequence"/>
</dbReference>
<name>A0ABT6Q0Z7_9PROT</name>
<gene>
    <name evidence="2" type="ORF">QJV27_05225</name>
</gene>
<organism evidence="2 3">
    <name type="scientific">Commensalibacter oyaizuii</name>
    <dbReference type="NCBI Taxonomy" id="3043873"/>
    <lineage>
        <taxon>Bacteria</taxon>
        <taxon>Pseudomonadati</taxon>
        <taxon>Pseudomonadota</taxon>
        <taxon>Alphaproteobacteria</taxon>
        <taxon>Acetobacterales</taxon>
        <taxon>Acetobacteraceae</taxon>
    </lineage>
</organism>
<evidence type="ECO:0000256" key="1">
    <source>
        <dbReference type="SAM" id="Coils"/>
    </source>
</evidence>